<dbReference type="SUPFAM" id="SSF88659">
    <property type="entry name" value="Sigma3 and sigma4 domains of RNA polymerase sigma factors"/>
    <property type="match status" value="1"/>
</dbReference>
<dbReference type="HOGENOM" id="CLU_027562_5_0_0"/>
<dbReference type="GO" id="GO:0015074">
    <property type="term" value="P:DNA integration"/>
    <property type="evidence" value="ECO:0007669"/>
    <property type="project" value="InterPro"/>
</dbReference>
<keyword evidence="7" id="KW-1185">Reference proteome</keyword>
<dbReference type="AlphaFoldDB" id="D7CXP3"/>
<protein>
    <submittedName>
        <fullName evidence="6">Integrase family protein</fullName>
    </submittedName>
</protein>
<dbReference type="Pfam" id="PF00589">
    <property type="entry name" value="Phage_integrase"/>
    <property type="match status" value="1"/>
</dbReference>
<evidence type="ECO:0000313" key="7">
    <source>
        <dbReference type="Proteomes" id="UP000000379"/>
    </source>
</evidence>
<evidence type="ECO:0000256" key="3">
    <source>
        <dbReference type="PROSITE-ProRule" id="PRU01248"/>
    </source>
</evidence>
<keyword evidence="2" id="KW-0233">DNA recombination</keyword>
<dbReference type="SUPFAM" id="SSF56349">
    <property type="entry name" value="DNA breaking-rejoining enzymes"/>
    <property type="match status" value="1"/>
</dbReference>
<evidence type="ECO:0000259" key="5">
    <source>
        <dbReference type="PROSITE" id="PS51900"/>
    </source>
</evidence>
<dbReference type="InterPro" id="IPR013324">
    <property type="entry name" value="RNA_pol_sigma_r3/r4-like"/>
</dbReference>
<dbReference type="KEGG" id="tra:Trad_1525"/>
<dbReference type="InterPro" id="IPR002104">
    <property type="entry name" value="Integrase_catalytic"/>
</dbReference>
<gene>
    <name evidence="6" type="ordered locus">Trad_1525</name>
</gene>
<dbReference type="RefSeq" id="WP_013178013.1">
    <property type="nucleotide sequence ID" value="NC_014221.1"/>
</dbReference>
<evidence type="ECO:0000256" key="1">
    <source>
        <dbReference type="ARBA" id="ARBA00023125"/>
    </source>
</evidence>
<feature type="domain" description="Tyr recombinase" evidence="4">
    <location>
        <begin position="280"/>
        <end position="449"/>
    </location>
</feature>
<dbReference type="Proteomes" id="UP000000379">
    <property type="component" value="Chromosome"/>
</dbReference>
<dbReference type="PROSITE" id="PS51900">
    <property type="entry name" value="CB"/>
    <property type="match status" value="1"/>
</dbReference>
<dbReference type="PROSITE" id="PS51898">
    <property type="entry name" value="TYR_RECOMBINASE"/>
    <property type="match status" value="1"/>
</dbReference>
<accession>D7CXP3</accession>
<dbReference type="Gene3D" id="1.10.10.10">
    <property type="entry name" value="Winged helix-like DNA-binding domain superfamily/Winged helix DNA-binding domain"/>
    <property type="match status" value="1"/>
</dbReference>
<dbReference type="InterPro" id="IPR050090">
    <property type="entry name" value="Tyrosine_recombinase_XerCD"/>
</dbReference>
<organism evidence="6 7">
    <name type="scientific">Truepera radiovictrix (strain DSM 17093 / CIP 108686 / LMG 22925 / RQ-24)</name>
    <dbReference type="NCBI Taxonomy" id="649638"/>
    <lineage>
        <taxon>Bacteria</taxon>
        <taxon>Thermotogati</taxon>
        <taxon>Deinococcota</taxon>
        <taxon>Deinococci</taxon>
        <taxon>Trueperales</taxon>
        <taxon>Trueperaceae</taxon>
        <taxon>Truepera</taxon>
    </lineage>
</organism>
<dbReference type="EMBL" id="CP002049">
    <property type="protein sequence ID" value="ADI14645.1"/>
    <property type="molecule type" value="Genomic_DNA"/>
</dbReference>
<evidence type="ECO:0000259" key="4">
    <source>
        <dbReference type="PROSITE" id="PS51898"/>
    </source>
</evidence>
<name>D7CXP3_TRURR</name>
<sequence>MAPRARPPNDVREIYATLFGEGVPSLRELRATPTRLAALEALLSALNVAVPPRHGDVLARLLGLGGAKEATLAQLSLELGVSRERVRKMAQQALGALERAARAASTTADTPSGEALERYRGDALEQAISWASLPPDELKRRAMSAAAERDADALWALTDAYLTLHGAKGSALSARTRESYRRGVRDLVEDWGGENLLRPSRDAGVIWVRRLEQRTLRDRQTGEPVLGPRTGTPKRLSPATVQAKLAAARALYRALRWSGATTATPFDNVKAAKDPVPAWEKRGAYTPEEVEALLGVAEGPDRVMVLLGAHAGLRIAEMAALRWSDIDWRAKELVVRRGKGGKTARVAMTRRLREALRETRLAGDPAAQGYVLPFRAYRARERFQRLCLRAGVVYEGREVHGLRHGAGTRVYGQFRDLGRVAQHLRQASVDTARRYAKMADKVVGEGIEDW</sequence>
<reference evidence="7" key="1">
    <citation type="submission" date="2010-05" db="EMBL/GenBank/DDBJ databases">
        <title>The complete genome of Truepera radiovictris DSM 17093.</title>
        <authorList>
            <consortium name="US DOE Joint Genome Institute (JGI-PGF)"/>
            <person name="Lucas S."/>
            <person name="Copeland A."/>
            <person name="Lapidus A."/>
            <person name="Glavina del Rio T."/>
            <person name="Dalin E."/>
            <person name="Tice H."/>
            <person name="Bruce D."/>
            <person name="Goodwin L."/>
            <person name="Pitluck S."/>
            <person name="Kyrpides N."/>
            <person name="Mavromatis K."/>
            <person name="Ovchinnikova G."/>
            <person name="Munk A.C."/>
            <person name="Detter J.C."/>
            <person name="Han C."/>
            <person name="Tapia R."/>
            <person name="Land M."/>
            <person name="Hauser L."/>
            <person name="Markowitz V."/>
            <person name="Cheng J.-F."/>
            <person name="Hugenholtz P."/>
            <person name="Woyke T."/>
            <person name="Wu D."/>
            <person name="Tindall B."/>
            <person name="Pomrenke H.G."/>
            <person name="Brambilla E."/>
            <person name="Klenk H.-P."/>
            <person name="Eisen J.A."/>
        </authorList>
    </citation>
    <scope>NUCLEOTIDE SEQUENCE [LARGE SCALE GENOMIC DNA]</scope>
    <source>
        <strain evidence="7">DSM 17093 / CIP 108686 / LMG 22925 / RQ-24</strain>
    </source>
</reference>
<feature type="domain" description="Core-binding (CB)" evidence="5">
    <location>
        <begin position="152"/>
        <end position="256"/>
    </location>
</feature>
<dbReference type="Gene3D" id="1.10.443.10">
    <property type="entry name" value="Intergrase catalytic core"/>
    <property type="match status" value="1"/>
</dbReference>
<dbReference type="eggNOG" id="COG0568">
    <property type="taxonomic scope" value="Bacteria"/>
</dbReference>
<reference evidence="6 7" key="2">
    <citation type="journal article" date="2011" name="Stand. Genomic Sci.">
        <title>Complete genome sequence of Truepera radiovictrix type strain (RQ-24).</title>
        <authorList>
            <person name="Ivanova N."/>
            <person name="Rohde C."/>
            <person name="Munk C."/>
            <person name="Nolan M."/>
            <person name="Lucas S."/>
            <person name="Del Rio T.G."/>
            <person name="Tice H."/>
            <person name="Deshpande S."/>
            <person name="Cheng J.F."/>
            <person name="Tapia R."/>
            <person name="Han C."/>
            <person name="Goodwin L."/>
            <person name="Pitluck S."/>
            <person name="Liolios K."/>
            <person name="Mavromatis K."/>
            <person name="Mikhailova N."/>
            <person name="Pati A."/>
            <person name="Chen A."/>
            <person name="Palaniappan K."/>
            <person name="Land M."/>
            <person name="Hauser L."/>
            <person name="Chang Y.J."/>
            <person name="Jeffries C.D."/>
            <person name="Brambilla E."/>
            <person name="Rohde M."/>
            <person name="Goker M."/>
            <person name="Tindall B.J."/>
            <person name="Woyke T."/>
            <person name="Bristow J."/>
            <person name="Eisen J.A."/>
            <person name="Markowitz V."/>
            <person name="Hugenholtz P."/>
            <person name="Kyrpides N.C."/>
            <person name="Klenk H.P."/>
            <person name="Lapidus A."/>
        </authorList>
    </citation>
    <scope>NUCLEOTIDE SEQUENCE [LARGE SCALE GENOMIC DNA]</scope>
    <source>
        <strain evidence="7">DSM 17093 / CIP 108686 / LMG 22925 / RQ-24</strain>
    </source>
</reference>
<dbReference type="GO" id="GO:0006310">
    <property type="term" value="P:DNA recombination"/>
    <property type="evidence" value="ECO:0007669"/>
    <property type="project" value="UniProtKB-KW"/>
</dbReference>
<keyword evidence="1 3" id="KW-0238">DNA-binding</keyword>
<evidence type="ECO:0000313" key="6">
    <source>
        <dbReference type="EMBL" id="ADI14645.1"/>
    </source>
</evidence>
<dbReference type="InterPro" id="IPR011010">
    <property type="entry name" value="DNA_brk_join_enz"/>
</dbReference>
<dbReference type="InterPro" id="IPR013762">
    <property type="entry name" value="Integrase-like_cat_sf"/>
</dbReference>
<dbReference type="eggNOG" id="COG0582">
    <property type="taxonomic scope" value="Bacteria"/>
</dbReference>
<dbReference type="InterPro" id="IPR044068">
    <property type="entry name" value="CB"/>
</dbReference>
<dbReference type="GO" id="GO:0003677">
    <property type="term" value="F:DNA binding"/>
    <property type="evidence" value="ECO:0007669"/>
    <property type="project" value="UniProtKB-UniRule"/>
</dbReference>
<dbReference type="InterPro" id="IPR036388">
    <property type="entry name" value="WH-like_DNA-bd_sf"/>
</dbReference>
<dbReference type="PANTHER" id="PTHR30349:SF81">
    <property type="entry name" value="TYROSINE RECOMBINASE XERC"/>
    <property type="match status" value="1"/>
</dbReference>
<dbReference type="OrthoDB" id="63105at2"/>
<proteinExistence type="predicted"/>
<evidence type="ECO:0000256" key="2">
    <source>
        <dbReference type="ARBA" id="ARBA00023172"/>
    </source>
</evidence>
<dbReference type="PANTHER" id="PTHR30349">
    <property type="entry name" value="PHAGE INTEGRASE-RELATED"/>
    <property type="match status" value="1"/>
</dbReference>
<dbReference type="STRING" id="649638.Trad_1525"/>